<dbReference type="Proteomes" id="UP000218418">
    <property type="component" value="Plasmid plasmid1"/>
</dbReference>
<reference evidence="1 2" key="1">
    <citation type="submission" date="2017-06" db="EMBL/GenBank/DDBJ databases">
        <title>Genome sequencing of cyanobaciteial culture collection at National Institute for Environmental Studies (NIES).</title>
        <authorList>
            <person name="Hirose Y."/>
            <person name="Shimura Y."/>
            <person name="Fujisawa T."/>
            <person name="Nakamura Y."/>
            <person name="Kawachi M."/>
        </authorList>
    </citation>
    <scope>NUCLEOTIDE SEQUENCE [LARGE SCALE GENOMIC DNA]</scope>
    <source>
        <strain evidence="1 2">NIES-267</strain>
        <plasmid evidence="2">Plasmid1 dna</plasmid>
    </source>
</reference>
<keyword evidence="2" id="KW-1185">Reference proteome</keyword>
<geneLocation type="plasmid" evidence="2">
    <name>Plasmid1 dna</name>
</geneLocation>
<name>A0A1Z4M2F5_9CYAN</name>
<keyword evidence="1" id="KW-0614">Plasmid</keyword>
<dbReference type="AlphaFoldDB" id="A0A1Z4M2F5"/>
<evidence type="ECO:0000313" key="2">
    <source>
        <dbReference type="Proteomes" id="UP000218418"/>
    </source>
</evidence>
<dbReference type="OrthoDB" id="511707at2"/>
<sequence>MAFSLAVTNKIKSFRDLQARCNLFPAEDDNFFNEWIEELPPLNEEEKAEIARIKRVYDYQRLDGPLLEGTINLLILSPLLQLAGFFEPPYKIRSPYGIELEITDPVETIRGFIDTLVIQEQLWLLVVESKRNGIPLGVAMPQLLAYMLAQPHSHQIAYGMVTNGDEFSFLKLSLGENPRYDNSRTFTLIPRRHELGEVLRILKRLGEIII</sequence>
<evidence type="ECO:0008006" key="3">
    <source>
        <dbReference type="Google" id="ProtNLM"/>
    </source>
</evidence>
<organism evidence="1 2">
    <name type="scientific">Calothrix parasitica NIES-267</name>
    <dbReference type="NCBI Taxonomy" id="1973488"/>
    <lineage>
        <taxon>Bacteria</taxon>
        <taxon>Bacillati</taxon>
        <taxon>Cyanobacteriota</taxon>
        <taxon>Cyanophyceae</taxon>
        <taxon>Nostocales</taxon>
        <taxon>Calotrichaceae</taxon>
        <taxon>Calothrix</taxon>
    </lineage>
</organism>
<proteinExistence type="predicted"/>
<accession>A0A1Z4M2F5</accession>
<protein>
    <recommendedName>
        <fullName evidence="3">Type I restriction enzyme R protein N-terminal domain-containing protein</fullName>
    </recommendedName>
</protein>
<gene>
    <name evidence="1" type="ORF">NIES267_71710</name>
</gene>
<evidence type="ECO:0000313" key="1">
    <source>
        <dbReference type="EMBL" id="BAY87647.1"/>
    </source>
</evidence>
<dbReference type="EMBL" id="AP018228">
    <property type="protein sequence ID" value="BAY87647.1"/>
    <property type="molecule type" value="Genomic_DNA"/>
</dbReference>